<dbReference type="PROSITE" id="PS50011">
    <property type="entry name" value="PROTEIN_KINASE_DOM"/>
    <property type="match status" value="1"/>
</dbReference>
<keyword evidence="4" id="KW-0418">Kinase</keyword>
<feature type="domain" description="Protein kinase" evidence="7">
    <location>
        <begin position="1"/>
        <end position="127"/>
    </location>
</feature>
<keyword evidence="5" id="KW-0067">ATP-binding</keyword>
<keyword evidence="3" id="KW-0547">Nucleotide-binding</keyword>
<dbReference type="PROSITE" id="PS00108">
    <property type="entry name" value="PROTEIN_KINASE_ST"/>
    <property type="match status" value="1"/>
</dbReference>
<evidence type="ECO:0000313" key="9">
    <source>
        <dbReference type="Proteomes" id="UP001141806"/>
    </source>
</evidence>
<keyword evidence="1" id="KW-0723">Serine/threonine-protein kinase</keyword>
<dbReference type="InterPro" id="IPR000719">
    <property type="entry name" value="Prot_kinase_dom"/>
</dbReference>
<dbReference type="PANTHER" id="PTHR43895:SF151">
    <property type="entry name" value="CBL-INTERACTING SERINE_THREONINE-PROTEIN KINASE 11"/>
    <property type="match status" value="1"/>
</dbReference>
<evidence type="ECO:0000313" key="8">
    <source>
        <dbReference type="EMBL" id="KAJ4965338.1"/>
    </source>
</evidence>
<evidence type="ECO:0000256" key="4">
    <source>
        <dbReference type="ARBA" id="ARBA00022777"/>
    </source>
</evidence>
<keyword evidence="2" id="KW-0808">Transferase</keyword>
<dbReference type="InterPro" id="IPR011009">
    <property type="entry name" value="Kinase-like_dom_sf"/>
</dbReference>
<dbReference type="PANTHER" id="PTHR43895">
    <property type="entry name" value="CALCIUM/CALMODULIN-DEPENDENT PROTEIN KINASE KINASE-RELATED"/>
    <property type="match status" value="1"/>
</dbReference>
<dbReference type="Proteomes" id="UP001141806">
    <property type="component" value="Unassembled WGS sequence"/>
</dbReference>
<keyword evidence="9" id="KW-1185">Reference proteome</keyword>
<evidence type="ECO:0000256" key="5">
    <source>
        <dbReference type="ARBA" id="ARBA00022840"/>
    </source>
</evidence>
<accession>A0A9Q0QMN2</accession>
<dbReference type="InterPro" id="IPR008271">
    <property type="entry name" value="Ser/Thr_kinase_AS"/>
</dbReference>
<proteinExistence type="predicted"/>
<protein>
    <recommendedName>
        <fullName evidence="7">Protein kinase domain-containing protein</fullName>
    </recommendedName>
</protein>
<evidence type="ECO:0000256" key="6">
    <source>
        <dbReference type="SAM" id="MobiDB-lite"/>
    </source>
</evidence>
<evidence type="ECO:0000256" key="3">
    <source>
        <dbReference type="ARBA" id="ARBA00022741"/>
    </source>
</evidence>
<evidence type="ECO:0000259" key="7">
    <source>
        <dbReference type="PROSITE" id="PS50011"/>
    </source>
</evidence>
<dbReference type="GO" id="GO:0004674">
    <property type="term" value="F:protein serine/threonine kinase activity"/>
    <property type="evidence" value="ECO:0007669"/>
    <property type="project" value="UniProtKB-KW"/>
</dbReference>
<sequence length="127" mass="14507">MSSVTTKRSSREEDGFKRLPTTTKKPSKYPKLQGEIAKVGASERTTKTKICFVMEFIEGGDLLSMVSKGHQNEKVSRRPAIDFRYCRSQGVFHRDLKPENLLIVECWLSPLQPPKPQNNVQDLQRTV</sequence>
<dbReference type="GO" id="GO:0007165">
    <property type="term" value="P:signal transduction"/>
    <property type="evidence" value="ECO:0007669"/>
    <property type="project" value="TreeGrafter"/>
</dbReference>
<name>A0A9Q0QMN2_9MAGN</name>
<dbReference type="Gene3D" id="1.10.510.10">
    <property type="entry name" value="Transferase(Phosphotransferase) domain 1"/>
    <property type="match status" value="1"/>
</dbReference>
<feature type="region of interest" description="Disordered" evidence="6">
    <location>
        <begin position="1"/>
        <end position="30"/>
    </location>
</feature>
<reference evidence="8" key="1">
    <citation type="journal article" date="2023" name="Plant J.">
        <title>The genome of the king protea, Protea cynaroides.</title>
        <authorList>
            <person name="Chang J."/>
            <person name="Duong T.A."/>
            <person name="Schoeman C."/>
            <person name="Ma X."/>
            <person name="Roodt D."/>
            <person name="Barker N."/>
            <person name="Li Z."/>
            <person name="Van de Peer Y."/>
            <person name="Mizrachi E."/>
        </authorList>
    </citation>
    <scope>NUCLEOTIDE SEQUENCE</scope>
    <source>
        <tissue evidence="8">Young leaves</tissue>
    </source>
</reference>
<evidence type="ECO:0000256" key="2">
    <source>
        <dbReference type="ARBA" id="ARBA00022679"/>
    </source>
</evidence>
<comment type="caution">
    <text evidence="8">The sequence shown here is derived from an EMBL/GenBank/DDBJ whole genome shotgun (WGS) entry which is preliminary data.</text>
</comment>
<dbReference type="Pfam" id="PF00069">
    <property type="entry name" value="Pkinase"/>
    <property type="match status" value="1"/>
</dbReference>
<evidence type="ECO:0000256" key="1">
    <source>
        <dbReference type="ARBA" id="ARBA00022527"/>
    </source>
</evidence>
<dbReference type="AlphaFoldDB" id="A0A9Q0QMN2"/>
<dbReference type="SUPFAM" id="SSF56112">
    <property type="entry name" value="Protein kinase-like (PK-like)"/>
    <property type="match status" value="1"/>
</dbReference>
<organism evidence="8 9">
    <name type="scientific">Protea cynaroides</name>
    <dbReference type="NCBI Taxonomy" id="273540"/>
    <lineage>
        <taxon>Eukaryota</taxon>
        <taxon>Viridiplantae</taxon>
        <taxon>Streptophyta</taxon>
        <taxon>Embryophyta</taxon>
        <taxon>Tracheophyta</taxon>
        <taxon>Spermatophyta</taxon>
        <taxon>Magnoliopsida</taxon>
        <taxon>Proteales</taxon>
        <taxon>Proteaceae</taxon>
        <taxon>Protea</taxon>
    </lineage>
</organism>
<dbReference type="OrthoDB" id="40902at2759"/>
<gene>
    <name evidence="8" type="ORF">NE237_017187</name>
</gene>
<dbReference type="GO" id="GO:0005524">
    <property type="term" value="F:ATP binding"/>
    <property type="evidence" value="ECO:0007669"/>
    <property type="project" value="UniProtKB-KW"/>
</dbReference>
<dbReference type="EMBL" id="JAMYWD010000007">
    <property type="protein sequence ID" value="KAJ4965338.1"/>
    <property type="molecule type" value="Genomic_DNA"/>
</dbReference>